<evidence type="ECO:0000259" key="3">
    <source>
        <dbReference type="PROSITE" id="PS50122"/>
    </source>
</evidence>
<dbReference type="OrthoDB" id="9816309at2"/>
<reference evidence="5 6" key="1">
    <citation type="submission" date="2016-12" db="EMBL/GenBank/DDBJ databases">
        <title>The draft genome sequence of HSLHS2.</title>
        <authorList>
            <person name="Hu D."/>
            <person name="Wang L."/>
            <person name="Shao Z."/>
        </authorList>
    </citation>
    <scope>NUCLEOTIDE SEQUENCE [LARGE SCALE GENOMIC DNA]</scope>
    <source>
        <strain evidence="5">MCCC 1A06712</strain>
    </source>
</reference>
<dbReference type="Pfam" id="PF13596">
    <property type="entry name" value="PAS_10"/>
    <property type="match status" value="1"/>
</dbReference>
<dbReference type="GO" id="GO:0008757">
    <property type="term" value="F:S-adenosylmethionine-dependent methyltransferase activity"/>
    <property type="evidence" value="ECO:0007669"/>
    <property type="project" value="InterPro"/>
</dbReference>
<proteinExistence type="predicted"/>
<dbReference type="InterPro" id="IPR050903">
    <property type="entry name" value="Bact_Chemotaxis_MeTrfase"/>
</dbReference>
<comment type="caution">
    <text evidence="5">The sequence shown here is derived from an EMBL/GenBank/DDBJ whole genome shotgun (WGS) entry which is preliminary data.</text>
</comment>
<name>A0A251WV68_9RHOB</name>
<dbReference type="PRINTS" id="PR00996">
    <property type="entry name" value="CHERMTFRASE"/>
</dbReference>
<feature type="domain" description="CheB-type methylesterase" evidence="3">
    <location>
        <begin position="1"/>
        <end position="164"/>
    </location>
</feature>
<dbReference type="InterPro" id="IPR000780">
    <property type="entry name" value="CheR_MeTrfase"/>
</dbReference>
<evidence type="ECO:0000313" key="6">
    <source>
        <dbReference type="Proteomes" id="UP000194664"/>
    </source>
</evidence>
<keyword evidence="1" id="KW-0145">Chemotaxis</keyword>
<keyword evidence="6" id="KW-1185">Reference proteome</keyword>
<dbReference type="RefSeq" id="WP_133064540.1">
    <property type="nucleotide sequence ID" value="NZ_MSPP01000005.1"/>
</dbReference>
<sequence>MVAVVAIGTSAGGLKPLEHFFHGMEPDTKNCYVIIQHLSPGYNSLMDELLGRQSALKIKKIQDGDRLEPGTIYLNSPSFHIELIDDCFKLVPYTQNDDIPRLPIDHFFRSLAYSGNRPAVGVILSGTGSDGSKGAAVLQKSGGIIFTQTPKEAEFDAMPQATLKECPTAITGSANELPALIDSGIEKLQNQDLAATNVNPLKEIFNLIETEHGIDFSHYKERTILRRIQRRREITGAKDDNELLLQLKKDPIALRDLYSDLLIGVTEFFRDPECFDLLKEIVYPSLVEKIKSGEDIRIWVPACATGEEAYSIAIDFAETLHENKAPLNFRIIATDIFQPAIDIASAGSYSKKQLKKLPKEIRQRYFDETNSGFTIKNAIRQKIIFSRHNAISNAPFMRIDLISCRNMMIYLGSTAQEQLLSRFTFGLEKNGFLLLGPSENLSTYSGEFDELSSKWRIFRKNSDNRRRSSTLFSNSGPAFKAMQVNERSRNQHIQQRALASRPAPVENEYRVDAASREYTRNKLIAGYDALLKRYAPSSILVDTDGDVLTWFGSAGMYIDTKSNLANWRVSEIVHPDLQYFINIALERIRKHDLEPYRRRIQLTNEEGVASDFNLTIEALGTTTQSSRPVLATFSLTSETEEADDQKHHVEHLSSAEADRDILNARINELTRDLRLTEESLQFVTERLETNAEELQASNEELQASNEELQASNEELQASNEELQAVNEELLSVSAEHERKIELIIEAAQDTEILLEIIGAACLFTDEDHNIIRFSGRMGQLMGFEPQDVNRPIANVGQKLDFVSLEDLANQARITETDCVAKGELKGKQLEIKCRYIHKSTQSESNRFSYIFAGEAIESIT</sequence>
<dbReference type="EMBL" id="MSPP01000005">
    <property type="protein sequence ID" value="OUD08379.1"/>
    <property type="molecule type" value="Genomic_DNA"/>
</dbReference>
<dbReference type="SMART" id="SM00138">
    <property type="entry name" value="MeTrc"/>
    <property type="match status" value="1"/>
</dbReference>
<dbReference type="PROSITE" id="PS50122">
    <property type="entry name" value="CHEB"/>
    <property type="match status" value="1"/>
</dbReference>
<organism evidence="5 6">
    <name type="scientific">Marivivens niveibacter</name>
    <dbReference type="NCBI Taxonomy" id="1930667"/>
    <lineage>
        <taxon>Bacteria</taxon>
        <taxon>Pseudomonadati</taxon>
        <taxon>Pseudomonadota</taxon>
        <taxon>Alphaproteobacteria</taxon>
        <taxon>Rhodobacterales</taxon>
        <taxon>Paracoccaceae</taxon>
        <taxon>Marivivens group</taxon>
        <taxon>Marivivens</taxon>
    </lineage>
</organism>
<accession>A0A251WV68</accession>
<protein>
    <recommendedName>
        <fullName evidence="7">Chemotaxis protein CheR</fullName>
    </recommendedName>
</protein>
<dbReference type="GO" id="GO:0000156">
    <property type="term" value="F:phosphorelay response regulator activity"/>
    <property type="evidence" value="ECO:0007669"/>
    <property type="project" value="InterPro"/>
</dbReference>
<dbReference type="InterPro" id="IPR022642">
    <property type="entry name" value="CheR_C"/>
</dbReference>
<dbReference type="Pfam" id="PF01339">
    <property type="entry name" value="CheB_methylest"/>
    <property type="match status" value="1"/>
</dbReference>
<dbReference type="SUPFAM" id="SSF52738">
    <property type="entry name" value="Methylesterase CheB, C-terminal domain"/>
    <property type="match status" value="1"/>
</dbReference>
<dbReference type="InterPro" id="IPR000673">
    <property type="entry name" value="Sig_transdc_resp-reg_Me-estase"/>
</dbReference>
<dbReference type="GO" id="GO:0008984">
    <property type="term" value="F:protein-glutamate methylesterase activity"/>
    <property type="evidence" value="ECO:0007669"/>
    <property type="project" value="InterPro"/>
</dbReference>
<evidence type="ECO:0000259" key="4">
    <source>
        <dbReference type="PROSITE" id="PS50123"/>
    </source>
</evidence>
<dbReference type="Proteomes" id="UP000194664">
    <property type="component" value="Unassembled WGS sequence"/>
</dbReference>
<gene>
    <name evidence="5" type="ORF">BVC71_12770</name>
</gene>
<dbReference type="GO" id="GO:0005737">
    <property type="term" value="C:cytoplasm"/>
    <property type="evidence" value="ECO:0007669"/>
    <property type="project" value="InterPro"/>
</dbReference>
<evidence type="ECO:0000313" key="5">
    <source>
        <dbReference type="EMBL" id="OUD08379.1"/>
    </source>
</evidence>
<keyword evidence="2" id="KW-0175">Coiled coil</keyword>
<dbReference type="Gene3D" id="3.40.50.180">
    <property type="entry name" value="Methylesterase CheB, C-terminal domain"/>
    <property type="match status" value="1"/>
</dbReference>
<dbReference type="InterPro" id="IPR029063">
    <property type="entry name" value="SAM-dependent_MTases_sf"/>
</dbReference>
<dbReference type="PANTHER" id="PTHR24422:SF10">
    <property type="entry name" value="CHEMOTAXIS PROTEIN METHYLTRANSFERASE 2"/>
    <property type="match status" value="1"/>
</dbReference>
<keyword evidence="1" id="KW-0378">Hydrolase</keyword>
<feature type="active site" evidence="1">
    <location>
        <position position="37"/>
    </location>
</feature>
<feature type="active site" evidence="1">
    <location>
        <position position="130"/>
    </location>
</feature>
<feature type="coiled-coil region" evidence="2">
    <location>
        <begin position="652"/>
        <end position="739"/>
    </location>
</feature>
<dbReference type="InterPro" id="IPR035909">
    <property type="entry name" value="CheB_C"/>
</dbReference>
<evidence type="ECO:0008006" key="7">
    <source>
        <dbReference type="Google" id="ProtNLM"/>
    </source>
</evidence>
<dbReference type="PANTHER" id="PTHR24422">
    <property type="entry name" value="CHEMOTAXIS PROTEIN METHYLTRANSFERASE"/>
    <property type="match status" value="1"/>
</dbReference>
<dbReference type="CDD" id="cd16434">
    <property type="entry name" value="CheB-CheR_fusion"/>
    <property type="match status" value="1"/>
</dbReference>
<evidence type="ECO:0000256" key="1">
    <source>
        <dbReference type="PROSITE-ProRule" id="PRU00050"/>
    </source>
</evidence>
<dbReference type="SUPFAM" id="SSF53335">
    <property type="entry name" value="S-adenosyl-L-methionine-dependent methyltransferases"/>
    <property type="match status" value="1"/>
</dbReference>
<dbReference type="Pfam" id="PF01739">
    <property type="entry name" value="CheR"/>
    <property type="match status" value="1"/>
</dbReference>
<feature type="domain" description="CheR-type methyltransferase" evidence="4">
    <location>
        <begin position="201"/>
        <end position="461"/>
    </location>
</feature>
<dbReference type="AlphaFoldDB" id="A0A251WV68"/>
<dbReference type="Pfam" id="PF03705">
    <property type="entry name" value="CheR_N"/>
    <property type="match status" value="1"/>
</dbReference>
<feature type="active site" evidence="1">
    <location>
        <position position="10"/>
    </location>
</feature>
<evidence type="ECO:0000256" key="2">
    <source>
        <dbReference type="SAM" id="Coils"/>
    </source>
</evidence>
<dbReference type="InterPro" id="IPR022641">
    <property type="entry name" value="CheR_N"/>
</dbReference>
<dbReference type="GO" id="GO:0006935">
    <property type="term" value="P:chemotaxis"/>
    <property type="evidence" value="ECO:0007669"/>
    <property type="project" value="UniProtKB-UniRule"/>
</dbReference>
<dbReference type="SUPFAM" id="SSF47757">
    <property type="entry name" value="Chemotaxis receptor methyltransferase CheR, N-terminal domain"/>
    <property type="match status" value="1"/>
</dbReference>
<dbReference type="PROSITE" id="PS50123">
    <property type="entry name" value="CHER"/>
    <property type="match status" value="1"/>
</dbReference>
<dbReference type="Gene3D" id="3.40.50.150">
    <property type="entry name" value="Vaccinia Virus protein VP39"/>
    <property type="match status" value="1"/>
</dbReference>